<protein>
    <submittedName>
        <fullName evidence="1">Uncharacterized protein</fullName>
    </submittedName>
</protein>
<keyword evidence="2" id="KW-1185">Reference proteome</keyword>
<dbReference type="RefSeq" id="WP_373955828.1">
    <property type="nucleotide sequence ID" value="NZ_JBHDLN010000016.1"/>
</dbReference>
<sequence>MDYSKKESWTVEMLEETLVLHTVLRSEEWGNFDLLWKAKLDCEKSIGGIIRPDSIVGGR</sequence>
<proteinExistence type="predicted"/>
<dbReference type="EMBL" id="JBHDLN010000016">
    <property type="protein sequence ID" value="MFB0845781.1"/>
    <property type="molecule type" value="Genomic_DNA"/>
</dbReference>
<evidence type="ECO:0000313" key="2">
    <source>
        <dbReference type="Proteomes" id="UP001575622"/>
    </source>
</evidence>
<name>A0ABV4V6S3_9BACL</name>
<accession>A0ABV4V6S3</accession>
<dbReference type="Proteomes" id="UP001575622">
    <property type="component" value="Unassembled WGS sequence"/>
</dbReference>
<comment type="caution">
    <text evidence="1">The sequence shown here is derived from an EMBL/GenBank/DDBJ whole genome shotgun (WGS) entry which is preliminary data.</text>
</comment>
<gene>
    <name evidence="1" type="ORF">ACEU3E_26695</name>
</gene>
<organism evidence="1 2">
    <name type="scientific">Paenibacillus oleatilyticus</name>
    <dbReference type="NCBI Taxonomy" id="2594886"/>
    <lineage>
        <taxon>Bacteria</taxon>
        <taxon>Bacillati</taxon>
        <taxon>Bacillota</taxon>
        <taxon>Bacilli</taxon>
        <taxon>Bacillales</taxon>
        <taxon>Paenibacillaceae</taxon>
        <taxon>Paenibacillus</taxon>
    </lineage>
</organism>
<evidence type="ECO:0000313" key="1">
    <source>
        <dbReference type="EMBL" id="MFB0845781.1"/>
    </source>
</evidence>
<reference evidence="1 2" key="1">
    <citation type="submission" date="2024-09" db="EMBL/GenBank/DDBJ databases">
        <authorList>
            <person name="Makale K.P.P."/>
            <person name="Makhzoum A."/>
            <person name="Rantong G."/>
            <person name="Rahube T.O."/>
        </authorList>
    </citation>
    <scope>NUCLEOTIDE SEQUENCE [LARGE SCALE GENOMIC DNA]</scope>
    <source>
        <strain evidence="1 2">KM_D13</strain>
    </source>
</reference>